<sequence>MATKWEINRAVRASNLPAPSRLIMLTLSDMAEAATAEIPERHTPSLTELARQTGLGRSTVAQHLLSLEETKWVVRDRPEVAAARANGERTCYRLTVPAGAPVVQELDGLVQERDHSEAEVVQELDHPSPAPGLPLVQELDGGSPGAGPNRTISTTSTTNTIVAAAAAAAAAKAAPSAKPAPTAQPRTVAPSTGSTRPPIVRFDEFWAVYPLSDGEAKARQAWAKAIKRAEPDAIIAGAARYRDWPRRNPDYTKLAANWLADNGWQDAYVAAVAPRQQSTQPEPAYYRPLKPTRATA</sequence>
<feature type="domain" description="HTH iclR-type" evidence="2">
    <location>
        <begin position="43"/>
        <end position="76"/>
    </location>
</feature>
<evidence type="ECO:0000256" key="1">
    <source>
        <dbReference type="SAM" id="MobiDB-lite"/>
    </source>
</evidence>
<dbReference type="EMBL" id="BONJ01000020">
    <property type="protein sequence ID" value="GIG15515.1"/>
    <property type="molecule type" value="Genomic_DNA"/>
</dbReference>
<proteinExistence type="predicted"/>
<dbReference type="InterPro" id="IPR036388">
    <property type="entry name" value="WH-like_DNA-bd_sf"/>
</dbReference>
<dbReference type="InterPro" id="IPR011991">
    <property type="entry name" value="ArsR-like_HTH"/>
</dbReference>
<feature type="region of interest" description="Disordered" evidence="1">
    <location>
        <begin position="274"/>
        <end position="296"/>
    </location>
</feature>
<name>A0A8J3LB52_9ACTN</name>
<dbReference type="CDD" id="cd00090">
    <property type="entry name" value="HTH_ARSR"/>
    <property type="match status" value="1"/>
</dbReference>
<dbReference type="AlphaFoldDB" id="A0A8J3LB52"/>
<dbReference type="GO" id="GO:0006355">
    <property type="term" value="P:regulation of DNA-templated transcription"/>
    <property type="evidence" value="ECO:0007669"/>
    <property type="project" value="InterPro"/>
</dbReference>
<dbReference type="InterPro" id="IPR005471">
    <property type="entry name" value="Tscrpt_reg_IclR_N"/>
</dbReference>
<keyword evidence="4" id="KW-1185">Reference proteome</keyword>
<evidence type="ECO:0000313" key="4">
    <source>
        <dbReference type="Proteomes" id="UP000660339"/>
    </source>
</evidence>
<protein>
    <recommendedName>
        <fullName evidence="2">HTH iclR-type domain-containing protein</fullName>
    </recommendedName>
</protein>
<dbReference type="SUPFAM" id="SSF46785">
    <property type="entry name" value="Winged helix' DNA-binding domain"/>
    <property type="match status" value="1"/>
</dbReference>
<accession>A0A8J3LB52</accession>
<dbReference type="RefSeq" id="WP_166379919.1">
    <property type="nucleotide sequence ID" value="NZ_BAAATT010000005.1"/>
</dbReference>
<dbReference type="Proteomes" id="UP000660339">
    <property type="component" value="Unassembled WGS sequence"/>
</dbReference>
<feature type="region of interest" description="Disordered" evidence="1">
    <location>
        <begin position="173"/>
        <end position="195"/>
    </location>
</feature>
<comment type="caution">
    <text evidence="3">The sequence shown here is derived from an EMBL/GenBank/DDBJ whole genome shotgun (WGS) entry which is preliminary data.</text>
</comment>
<reference evidence="3" key="1">
    <citation type="submission" date="2021-01" db="EMBL/GenBank/DDBJ databases">
        <title>Whole genome shotgun sequence of Catellatospora methionotrophica NBRC 14553.</title>
        <authorList>
            <person name="Komaki H."/>
            <person name="Tamura T."/>
        </authorList>
    </citation>
    <scope>NUCLEOTIDE SEQUENCE</scope>
    <source>
        <strain evidence="3">NBRC 14553</strain>
    </source>
</reference>
<dbReference type="InterPro" id="IPR036390">
    <property type="entry name" value="WH_DNA-bd_sf"/>
</dbReference>
<feature type="compositionally biased region" description="Low complexity" evidence="1">
    <location>
        <begin position="173"/>
        <end position="183"/>
    </location>
</feature>
<dbReference type="Gene3D" id="1.10.10.10">
    <property type="entry name" value="Winged helix-like DNA-binding domain superfamily/Winged helix DNA-binding domain"/>
    <property type="match status" value="1"/>
</dbReference>
<evidence type="ECO:0000259" key="2">
    <source>
        <dbReference type="Pfam" id="PF09339"/>
    </source>
</evidence>
<gene>
    <name evidence="3" type="ORF">Cme02nite_38470</name>
</gene>
<dbReference type="GO" id="GO:0003677">
    <property type="term" value="F:DNA binding"/>
    <property type="evidence" value="ECO:0007669"/>
    <property type="project" value="InterPro"/>
</dbReference>
<dbReference type="Pfam" id="PF09339">
    <property type="entry name" value="HTH_IclR"/>
    <property type="match status" value="1"/>
</dbReference>
<organism evidence="3 4">
    <name type="scientific">Catellatospora methionotrophica</name>
    <dbReference type="NCBI Taxonomy" id="121620"/>
    <lineage>
        <taxon>Bacteria</taxon>
        <taxon>Bacillati</taxon>
        <taxon>Actinomycetota</taxon>
        <taxon>Actinomycetes</taxon>
        <taxon>Micromonosporales</taxon>
        <taxon>Micromonosporaceae</taxon>
        <taxon>Catellatospora</taxon>
    </lineage>
</organism>
<evidence type="ECO:0000313" key="3">
    <source>
        <dbReference type="EMBL" id="GIG15515.1"/>
    </source>
</evidence>